<evidence type="ECO:0008006" key="5">
    <source>
        <dbReference type="Google" id="ProtNLM"/>
    </source>
</evidence>
<evidence type="ECO:0000256" key="1">
    <source>
        <dbReference type="SAM" id="MobiDB-lite"/>
    </source>
</evidence>
<gene>
    <name evidence="3" type="ORF">GRI99_02840</name>
</gene>
<dbReference type="AlphaFoldDB" id="A0A844YSP8"/>
<dbReference type="EMBL" id="WTYV01000001">
    <property type="protein sequence ID" value="MXO70569.1"/>
    <property type="molecule type" value="Genomic_DNA"/>
</dbReference>
<evidence type="ECO:0000313" key="3">
    <source>
        <dbReference type="EMBL" id="MXO70569.1"/>
    </source>
</evidence>
<dbReference type="Proteomes" id="UP000466966">
    <property type="component" value="Unassembled WGS sequence"/>
</dbReference>
<dbReference type="RefSeq" id="WP_160770473.1">
    <property type="nucleotide sequence ID" value="NZ_WTYV01000001.1"/>
</dbReference>
<name>A0A844YSP8_9SPHN</name>
<organism evidence="3 4">
    <name type="scientific">Alteraurantiacibacter buctensis</name>
    <dbReference type="NCBI Taxonomy" id="1503981"/>
    <lineage>
        <taxon>Bacteria</taxon>
        <taxon>Pseudomonadati</taxon>
        <taxon>Pseudomonadota</taxon>
        <taxon>Alphaproteobacteria</taxon>
        <taxon>Sphingomonadales</taxon>
        <taxon>Erythrobacteraceae</taxon>
        <taxon>Alteraurantiacibacter</taxon>
    </lineage>
</organism>
<evidence type="ECO:0000256" key="2">
    <source>
        <dbReference type="SAM" id="SignalP"/>
    </source>
</evidence>
<reference evidence="3 4" key="1">
    <citation type="submission" date="2019-12" db="EMBL/GenBank/DDBJ databases">
        <title>Genomic-based taxomic classification of the family Erythrobacteraceae.</title>
        <authorList>
            <person name="Xu L."/>
        </authorList>
    </citation>
    <scope>NUCLEOTIDE SEQUENCE [LARGE SCALE GENOMIC DNA]</scope>
    <source>
        <strain evidence="3 4">M0322</strain>
    </source>
</reference>
<dbReference type="OrthoDB" id="7391233at2"/>
<keyword evidence="4" id="KW-1185">Reference proteome</keyword>
<protein>
    <recommendedName>
        <fullName evidence="5">Secreted protein</fullName>
    </recommendedName>
</protein>
<proteinExistence type="predicted"/>
<evidence type="ECO:0000313" key="4">
    <source>
        <dbReference type="Proteomes" id="UP000466966"/>
    </source>
</evidence>
<keyword evidence="2" id="KW-0732">Signal</keyword>
<feature type="compositionally biased region" description="Low complexity" evidence="1">
    <location>
        <begin position="170"/>
        <end position="190"/>
    </location>
</feature>
<feature type="chain" id="PRO_5032473031" description="Secreted protein" evidence="2">
    <location>
        <begin position="24"/>
        <end position="199"/>
    </location>
</feature>
<feature type="signal peptide" evidence="2">
    <location>
        <begin position="1"/>
        <end position="23"/>
    </location>
</feature>
<feature type="region of interest" description="Disordered" evidence="1">
    <location>
        <begin position="161"/>
        <end position="199"/>
    </location>
</feature>
<comment type="caution">
    <text evidence="3">The sequence shown here is derived from an EMBL/GenBank/DDBJ whole genome shotgun (WGS) entry which is preliminary data.</text>
</comment>
<accession>A0A844YSP8</accession>
<sequence>MMRQFLLATCALAAGLCAVPAAAQDASGERVMMVTIRPGEACPESPEPDTIVVCDEIEDPYRIPSALREGRSPENQSWAERVRANERVGAFGPGSCTNIGGGSELGCTAQFIADNVEERQNGPQRRYSEQIAEQRAERLSTIDADAAMTQSRVEAIEREYMERENAQSSAPLPGEEAAAPAEVADPAAIPDRPLTTPRP</sequence>